<name>A0A7J7IN94_9RHOD</name>
<dbReference type="EMBL" id="VWRR01000003">
    <property type="protein sequence ID" value="KAF6004586.1"/>
    <property type="molecule type" value="Genomic_DNA"/>
</dbReference>
<feature type="transmembrane region" description="Helical" evidence="6">
    <location>
        <begin position="149"/>
        <end position="173"/>
    </location>
</feature>
<dbReference type="GO" id="GO:0008270">
    <property type="term" value="F:zinc ion binding"/>
    <property type="evidence" value="ECO:0007669"/>
    <property type="project" value="UniProtKB-KW"/>
</dbReference>
<reference evidence="8 9" key="1">
    <citation type="journal article" date="2020" name="J. Phycol.">
        <title>Comparative genome analysis reveals Cyanidiococcus gen. nov., a new extremophilic red algal genus sister to Cyanidioschyzon (Cyanidioschyzonaceae, Rhodophyta).</title>
        <authorList>
            <person name="Liu S.-L."/>
            <person name="Chiang Y.-R."/>
            <person name="Yoon H.S."/>
            <person name="Fu H.-Y."/>
        </authorList>
    </citation>
    <scope>NUCLEOTIDE SEQUENCE [LARGE SCALE GENOMIC DNA]</scope>
    <source>
        <strain evidence="8 9">THAL066</strain>
    </source>
</reference>
<dbReference type="AlphaFoldDB" id="A0A7J7IN94"/>
<organism evidence="8 9">
    <name type="scientific">Cyanidiococcus yangmingshanensis</name>
    <dbReference type="NCBI Taxonomy" id="2690220"/>
    <lineage>
        <taxon>Eukaryota</taxon>
        <taxon>Rhodophyta</taxon>
        <taxon>Bangiophyceae</taxon>
        <taxon>Cyanidiales</taxon>
        <taxon>Cyanidiaceae</taxon>
        <taxon>Cyanidiococcus</taxon>
    </lineage>
</organism>
<evidence type="ECO:0000259" key="7">
    <source>
        <dbReference type="PROSITE" id="PS50089"/>
    </source>
</evidence>
<evidence type="ECO:0000256" key="2">
    <source>
        <dbReference type="ARBA" id="ARBA00022771"/>
    </source>
</evidence>
<comment type="caution">
    <text evidence="8">The sequence shown here is derived from an EMBL/GenBank/DDBJ whole genome shotgun (WGS) entry which is preliminary data.</text>
</comment>
<accession>A0A7J7IN94</accession>
<gene>
    <name evidence="8" type="ORF">F1559_004530</name>
</gene>
<dbReference type="SUPFAM" id="SSF57850">
    <property type="entry name" value="RING/U-box"/>
    <property type="match status" value="1"/>
</dbReference>
<dbReference type="Proteomes" id="UP000530660">
    <property type="component" value="Unassembled WGS sequence"/>
</dbReference>
<keyword evidence="2 4" id="KW-0863">Zinc-finger</keyword>
<evidence type="ECO:0000256" key="5">
    <source>
        <dbReference type="SAM" id="MobiDB-lite"/>
    </source>
</evidence>
<proteinExistence type="predicted"/>
<feature type="region of interest" description="Disordered" evidence="5">
    <location>
        <begin position="589"/>
        <end position="653"/>
    </location>
</feature>
<feature type="region of interest" description="Disordered" evidence="5">
    <location>
        <begin position="539"/>
        <end position="574"/>
    </location>
</feature>
<keyword evidence="6" id="KW-1133">Transmembrane helix</keyword>
<dbReference type="OrthoDB" id="5831711at2759"/>
<keyword evidence="6" id="KW-0472">Membrane</keyword>
<feature type="transmembrane region" description="Helical" evidence="6">
    <location>
        <begin position="12"/>
        <end position="34"/>
    </location>
</feature>
<keyword evidence="9" id="KW-1185">Reference proteome</keyword>
<evidence type="ECO:0000256" key="4">
    <source>
        <dbReference type="PROSITE-ProRule" id="PRU00175"/>
    </source>
</evidence>
<evidence type="ECO:0000313" key="9">
    <source>
        <dbReference type="Proteomes" id="UP000530660"/>
    </source>
</evidence>
<dbReference type="Gene3D" id="3.30.40.10">
    <property type="entry name" value="Zinc/RING finger domain, C3HC4 (zinc finger)"/>
    <property type="match status" value="1"/>
</dbReference>
<feature type="domain" description="RING-type" evidence="7">
    <location>
        <begin position="498"/>
        <end position="527"/>
    </location>
</feature>
<sequence length="653" mass="70998">MPRYVRLVPVFFTTVWVGIAVYWTFFGGALLVSYPGYRSYTCRLLSSPTVEACCSPSPTPIPSPAPTCSPIGYRIQVAQVELYVNSSGSSGHAMPKLFVGCDDVDCACLYGSRGAAKASLETLGFTVNETISCWYNGSGNAVILVNQGFTYSISTVGLVLLSLGSVLLIWAVLHAFDLDCRVLEAVLRFLCCGRYDEWELRRRRQLWQHTRAYGTNHGGLLGYMLRARAAGLLPEEIREILQKAEISHQELEDLKKRAESGLEERGDSSVDAPLEADRQLQPAREMDPYNIAAAETAAETAAGSTEVSAPRAISTQPAAVGDLADCGICLDELVAPPVLEDSAWEDDQVRTSQLRRGVGRLSPQAPRRLTTPRTRSLEERLSLAEAGSATTQPAANDVTSFGEVVVPGASAEQPSQENSASRIFGRLFLLNPARTSTATLTGINEPRESDIEAARDPALRNLASESHQVSSPSGDRTESRTALADQASESAGSASRRIVLLKCGHVFHFSCMKHFLCEGGVTCPICNRNIARDYLAASRPHPDVSEEPSNRLEDSRTTPNIHSPSRPATHPHRRRFARASRLFQSLTHLGRWRRSATSTNAVTERTPQPNTAPEAPSPPPRALVQLQASAGDIPRQEPDYGLIMVPHPGTQSE</sequence>
<feature type="compositionally biased region" description="Basic and acidic residues" evidence="5">
    <location>
        <begin position="540"/>
        <end position="556"/>
    </location>
</feature>
<keyword evidence="6" id="KW-0812">Transmembrane</keyword>
<evidence type="ECO:0000256" key="3">
    <source>
        <dbReference type="ARBA" id="ARBA00022833"/>
    </source>
</evidence>
<feature type="compositionally biased region" description="Polar residues" evidence="5">
    <location>
        <begin position="463"/>
        <end position="474"/>
    </location>
</feature>
<dbReference type="InterPro" id="IPR013083">
    <property type="entry name" value="Znf_RING/FYVE/PHD"/>
</dbReference>
<keyword evidence="3" id="KW-0862">Zinc</keyword>
<feature type="region of interest" description="Disordered" evidence="5">
    <location>
        <begin position="355"/>
        <end position="378"/>
    </location>
</feature>
<keyword evidence="1" id="KW-0479">Metal-binding</keyword>
<dbReference type="PROSITE" id="PS50089">
    <property type="entry name" value="ZF_RING_2"/>
    <property type="match status" value="1"/>
</dbReference>
<evidence type="ECO:0000256" key="1">
    <source>
        <dbReference type="ARBA" id="ARBA00022723"/>
    </source>
</evidence>
<dbReference type="Pfam" id="PF00097">
    <property type="entry name" value="zf-C3HC4"/>
    <property type="match status" value="1"/>
</dbReference>
<evidence type="ECO:0000256" key="6">
    <source>
        <dbReference type="SAM" id="Phobius"/>
    </source>
</evidence>
<feature type="region of interest" description="Disordered" evidence="5">
    <location>
        <begin position="461"/>
        <end position="489"/>
    </location>
</feature>
<evidence type="ECO:0000313" key="8">
    <source>
        <dbReference type="EMBL" id="KAF6004586.1"/>
    </source>
</evidence>
<dbReference type="InterPro" id="IPR001841">
    <property type="entry name" value="Znf_RING"/>
</dbReference>
<protein>
    <recommendedName>
        <fullName evidence="7">RING-type domain-containing protein</fullName>
    </recommendedName>
</protein>
<feature type="compositionally biased region" description="Polar residues" evidence="5">
    <location>
        <begin position="595"/>
        <end position="606"/>
    </location>
</feature>
<dbReference type="InterPro" id="IPR018957">
    <property type="entry name" value="Znf_C3HC4_RING-type"/>
</dbReference>